<name>A0AC59YM10_RANTA</name>
<protein>
    <submittedName>
        <fullName evidence="1">Uncharacterized protein</fullName>
    </submittedName>
</protein>
<gene>
    <name evidence="1" type="ORF">MRATA1EN22A_LOCUS7916</name>
</gene>
<accession>A0AC59YM10</accession>
<dbReference type="Proteomes" id="UP001162501">
    <property type="component" value="Chromosome 18"/>
</dbReference>
<organism evidence="1 2">
    <name type="scientific">Rangifer tarandus platyrhynchus</name>
    <name type="common">Svalbard reindeer</name>
    <dbReference type="NCBI Taxonomy" id="3082113"/>
    <lineage>
        <taxon>Eukaryota</taxon>
        <taxon>Metazoa</taxon>
        <taxon>Chordata</taxon>
        <taxon>Craniata</taxon>
        <taxon>Vertebrata</taxon>
        <taxon>Euteleostomi</taxon>
        <taxon>Mammalia</taxon>
        <taxon>Eutheria</taxon>
        <taxon>Laurasiatheria</taxon>
        <taxon>Artiodactyla</taxon>
        <taxon>Ruminantia</taxon>
        <taxon>Pecora</taxon>
        <taxon>Cervidae</taxon>
        <taxon>Odocoileinae</taxon>
        <taxon>Rangifer</taxon>
    </lineage>
</organism>
<reference evidence="1" key="2">
    <citation type="submission" date="2025-03" db="EMBL/GenBank/DDBJ databases">
        <authorList>
            <consortium name="ELIXIR-Norway"/>
            <consortium name="Elixir Norway"/>
        </authorList>
    </citation>
    <scope>NUCLEOTIDE SEQUENCE</scope>
</reference>
<sequence>MLVGVRVVLLQGALEKDVPSQPVILKDEMHAAHPPLLPVLSRGSQAGSCISPLTLGLGAGTAAVAFACPHYVNQRLGQLPVIHGLAACRNKKRTARLYLLHTDPGAETLSLRTGPSSHTLIPPSSGGLAEAFPCHPRRLLSATCCGPLVLGPPSPVSPAHIVERHFWSTLLTAVEPAPLRCFTAVGLGSAMKKTGNSTLVFIVEVKNKHQIKQAVKKLCGTDAA</sequence>
<evidence type="ECO:0000313" key="1">
    <source>
        <dbReference type="EMBL" id="CAM9820029.1"/>
    </source>
</evidence>
<dbReference type="EMBL" id="OX596102">
    <property type="protein sequence ID" value="CAM9820029.1"/>
    <property type="molecule type" value="Genomic_DNA"/>
</dbReference>
<feature type="non-terminal residue" evidence="1">
    <location>
        <position position="224"/>
    </location>
</feature>
<proteinExistence type="predicted"/>
<evidence type="ECO:0000313" key="2">
    <source>
        <dbReference type="Proteomes" id="UP001162501"/>
    </source>
</evidence>
<reference evidence="1" key="1">
    <citation type="submission" date="2023-05" db="EMBL/GenBank/DDBJ databases">
        <authorList>
            <consortium name="ELIXIR-Norway"/>
        </authorList>
    </citation>
    <scope>NUCLEOTIDE SEQUENCE</scope>
</reference>